<organism evidence="3">
    <name type="scientific">marine metagenome</name>
    <dbReference type="NCBI Taxonomy" id="408172"/>
    <lineage>
        <taxon>unclassified sequences</taxon>
        <taxon>metagenomes</taxon>
        <taxon>ecological metagenomes</taxon>
    </lineage>
</organism>
<reference evidence="3" key="1">
    <citation type="submission" date="2018-05" db="EMBL/GenBank/DDBJ databases">
        <authorList>
            <person name="Lanie J.A."/>
            <person name="Ng W.-L."/>
            <person name="Kazmierczak K.M."/>
            <person name="Andrzejewski T.M."/>
            <person name="Davidsen T.M."/>
            <person name="Wayne K.J."/>
            <person name="Tettelin H."/>
            <person name="Glass J.I."/>
            <person name="Rusch D."/>
            <person name="Podicherti R."/>
            <person name="Tsui H.-C.T."/>
            <person name="Winkler M.E."/>
        </authorList>
    </citation>
    <scope>NUCLEOTIDE SEQUENCE</scope>
</reference>
<keyword evidence="1" id="KW-1133">Transmembrane helix</keyword>
<evidence type="ECO:0000313" key="3">
    <source>
        <dbReference type="EMBL" id="SUZ62616.1"/>
    </source>
</evidence>
<protein>
    <recommendedName>
        <fullName evidence="2">GspL periplasmic domain-containing protein</fullName>
    </recommendedName>
</protein>
<feature type="non-terminal residue" evidence="3">
    <location>
        <position position="1"/>
    </location>
</feature>
<dbReference type="AlphaFoldDB" id="A0A381P6R1"/>
<sequence length="388" mass="45334">VKNYFIHFYNSDQKVKIYEYLDDQLLGSSKNELKNLHEIIEPNSSLYVLLPSNLCITFSGIKHEGETHEQFKARFLMENEQDIISDISKNAFAFSEEMDLVLLADRDRVGSINQMLNHLGCEVKLIPEHYLLSSYAPEACFSYQKRYIFSFSDWSGFSVEEADLENYLQILKKQHPDFVPKCSSKNSILDKYFQTSEKDDEVSLKLLHQNFIKKLDQQLPNLYKKQFSFMSIYKRLELSVSELSFSLALLLTLIVLPILNLYMTEYYENQYRQTINQTFLSINPNFRRVINPRAQMDQMLAKTDTQQVRELDLSTLQYLRAISLDDISQSTIDFENSTLSIEFNELSRLKYAVIERLIQASDLRIIRNELITDKDIVTGSLMLELGNE</sequence>
<dbReference type="Pfam" id="PF12693">
    <property type="entry name" value="GspL_C"/>
    <property type="match status" value="1"/>
</dbReference>
<keyword evidence="1" id="KW-0812">Transmembrane</keyword>
<feature type="transmembrane region" description="Helical" evidence="1">
    <location>
        <begin position="243"/>
        <end position="263"/>
    </location>
</feature>
<evidence type="ECO:0000256" key="1">
    <source>
        <dbReference type="SAM" id="Phobius"/>
    </source>
</evidence>
<feature type="domain" description="GspL periplasmic" evidence="2">
    <location>
        <begin position="247"/>
        <end position="383"/>
    </location>
</feature>
<name>A0A381P6R1_9ZZZZ</name>
<dbReference type="InterPro" id="IPR025691">
    <property type="entry name" value="GspL_pp_dom"/>
</dbReference>
<keyword evidence="1" id="KW-0472">Membrane</keyword>
<accession>A0A381P6R1</accession>
<dbReference type="EMBL" id="UINC01000882">
    <property type="protein sequence ID" value="SUZ62616.1"/>
    <property type="molecule type" value="Genomic_DNA"/>
</dbReference>
<gene>
    <name evidence="3" type="ORF">METZ01_LOCUS15470</name>
</gene>
<proteinExistence type="predicted"/>
<evidence type="ECO:0000259" key="2">
    <source>
        <dbReference type="Pfam" id="PF12693"/>
    </source>
</evidence>